<reference evidence="9" key="1">
    <citation type="submission" date="2016-11" db="EMBL/GenBank/DDBJ databases">
        <title>Mesorhizobium oceanicum sp. nov., isolated from deep seawater in South China Sea.</title>
        <authorList>
            <person name="Fu G.-Y."/>
        </authorList>
    </citation>
    <scope>NUCLEOTIDE SEQUENCE [LARGE SCALE GENOMIC DNA]</scope>
    <source>
        <strain evidence="9">B7</strain>
    </source>
</reference>
<dbReference type="STRING" id="1670800.BSQ44_00125"/>
<dbReference type="KEGG" id="meso:BSQ44_00125"/>
<evidence type="ECO:0000259" key="7">
    <source>
        <dbReference type="Pfam" id="PF06271"/>
    </source>
</evidence>
<evidence type="ECO:0000256" key="4">
    <source>
        <dbReference type="ARBA" id="ARBA00022989"/>
    </source>
</evidence>
<keyword evidence="5 6" id="KW-0472">Membrane</keyword>
<keyword evidence="3 6" id="KW-0812">Transmembrane</keyword>
<evidence type="ECO:0000313" key="9">
    <source>
        <dbReference type="Proteomes" id="UP000182840"/>
    </source>
</evidence>
<feature type="transmembrane region" description="Helical" evidence="6">
    <location>
        <begin position="183"/>
        <end position="202"/>
    </location>
</feature>
<sequence length="261" mass="28333">MVDTLNPPDPARSGFWRRALAFIADMAIVLVPLEIVVAILFAQTNGMIQGDFGFTQASCEQLSTLPVGLVTQIDNPNYAADCRKSLFGFDTARLLVVSRIEKGDVVTTSVSESFWLDADGNLADRRGYDVSWIALAALLAYLVAMEGWRGATLGKKATGIRTIVRTEPLRQGVGVGRALARRLAMMLGGLGMLPFGIVMLWYRSDAAALAAMSHSTVYWVAAFAGVALVFAWLAWIVVAMIRKRDTVYDRIAGTAVVRARS</sequence>
<protein>
    <recommendedName>
        <fullName evidence="7">RDD domain-containing protein</fullName>
    </recommendedName>
</protein>
<dbReference type="AlphaFoldDB" id="A0A1L3SKM5"/>
<feature type="transmembrane region" description="Helical" evidence="6">
    <location>
        <begin position="20"/>
        <end position="42"/>
    </location>
</feature>
<dbReference type="GO" id="GO:0005886">
    <property type="term" value="C:plasma membrane"/>
    <property type="evidence" value="ECO:0007669"/>
    <property type="project" value="UniProtKB-SubCell"/>
</dbReference>
<feature type="domain" description="RDD" evidence="7">
    <location>
        <begin position="128"/>
        <end position="253"/>
    </location>
</feature>
<keyword evidence="4 6" id="KW-1133">Transmembrane helix</keyword>
<evidence type="ECO:0000256" key="5">
    <source>
        <dbReference type="ARBA" id="ARBA00023136"/>
    </source>
</evidence>
<evidence type="ECO:0000256" key="1">
    <source>
        <dbReference type="ARBA" id="ARBA00004651"/>
    </source>
</evidence>
<dbReference type="Pfam" id="PF06271">
    <property type="entry name" value="RDD"/>
    <property type="match status" value="1"/>
</dbReference>
<evidence type="ECO:0000256" key="2">
    <source>
        <dbReference type="ARBA" id="ARBA00022475"/>
    </source>
</evidence>
<gene>
    <name evidence="8" type="ORF">BSQ44_00125</name>
</gene>
<feature type="transmembrane region" description="Helical" evidence="6">
    <location>
        <begin position="217"/>
        <end position="241"/>
    </location>
</feature>
<dbReference type="InterPro" id="IPR010432">
    <property type="entry name" value="RDD"/>
</dbReference>
<comment type="subcellular location">
    <subcellularLocation>
        <location evidence="1">Cell membrane</location>
        <topology evidence="1">Multi-pass membrane protein</topology>
    </subcellularLocation>
</comment>
<dbReference type="Proteomes" id="UP000182840">
    <property type="component" value="Chromosome"/>
</dbReference>
<proteinExistence type="predicted"/>
<feature type="transmembrane region" description="Helical" evidence="6">
    <location>
        <begin position="130"/>
        <end position="148"/>
    </location>
</feature>
<evidence type="ECO:0000256" key="3">
    <source>
        <dbReference type="ARBA" id="ARBA00022692"/>
    </source>
</evidence>
<evidence type="ECO:0000256" key="6">
    <source>
        <dbReference type="SAM" id="Phobius"/>
    </source>
</evidence>
<dbReference type="PANTHER" id="PTHR36115">
    <property type="entry name" value="PROLINE-RICH ANTIGEN HOMOLOG-RELATED"/>
    <property type="match status" value="1"/>
</dbReference>
<dbReference type="EMBL" id="CP018171">
    <property type="protein sequence ID" value="APH69957.1"/>
    <property type="molecule type" value="Genomic_DNA"/>
</dbReference>
<organism evidence="8 9">
    <name type="scientific">Aquibium oceanicum</name>
    <dbReference type="NCBI Taxonomy" id="1670800"/>
    <lineage>
        <taxon>Bacteria</taxon>
        <taxon>Pseudomonadati</taxon>
        <taxon>Pseudomonadota</taxon>
        <taxon>Alphaproteobacteria</taxon>
        <taxon>Hyphomicrobiales</taxon>
        <taxon>Phyllobacteriaceae</taxon>
        <taxon>Aquibium</taxon>
    </lineage>
</organism>
<accession>A0A1L3SKM5</accession>
<keyword evidence="2" id="KW-1003">Cell membrane</keyword>
<evidence type="ECO:0000313" key="8">
    <source>
        <dbReference type="EMBL" id="APH69957.1"/>
    </source>
</evidence>
<keyword evidence="9" id="KW-1185">Reference proteome</keyword>
<dbReference type="InterPro" id="IPR051791">
    <property type="entry name" value="Pra-immunoreactive"/>
</dbReference>
<name>A0A1L3SKM5_9HYPH</name>